<dbReference type="PANTHER" id="PTHR46193:SF10">
    <property type="entry name" value="6-PHOSPHOGLUCONATE PHOSPHATASE"/>
    <property type="match status" value="1"/>
</dbReference>
<dbReference type="EMBL" id="FWFQ01000014">
    <property type="protein sequence ID" value="SLN43929.1"/>
    <property type="molecule type" value="Genomic_DNA"/>
</dbReference>
<dbReference type="EC" id="3.1.3.-" evidence="5"/>
<comment type="similarity">
    <text evidence="2">Belongs to the HAD-like hydrolase superfamily. CbbY/CbbZ/Gph/YieH family.</text>
</comment>
<comment type="cofactor">
    <cofactor evidence="1">
        <name>Mg(2+)</name>
        <dbReference type="ChEBI" id="CHEBI:18420"/>
    </cofactor>
</comment>
<dbReference type="OrthoDB" id="9797743at2"/>
<protein>
    <submittedName>
        <fullName evidence="5">6-phosphogluconate phosphatase</fullName>
        <ecNumber evidence="5">3.1.3.-</ecNumber>
    </submittedName>
</protein>
<dbReference type="InterPro" id="IPR036412">
    <property type="entry name" value="HAD-like_sf"/>
</dbReference>
<dbReference type="RefSeq" id="WP_085868773.1">
    <property type="nucleotide sequence ID" value="NZ_FWFQ01000014.1"/>
</dbReference>
<name>A0A1Y5SM75_9RHOB</name>
<evidence type="ECO:0000313" key="6">
    <source>
        <dbReference type="Proteomes" id="UP000193409"/>
    </source>
</evidence>
<dbReference type="AlphaFoldDB" id="A0A1Y5SM75"/>
<evidence type="ECO:0000256" key="1">
    <source>
        <dbReference type="ARBA" id="ARBA00001946"/>
    </source>
</evidence>
<dbReference type="InterPro" id="IPR051600">
    <property type="entry name" value="Beta-PGM-like"/>
</dbReference>
<evidence type="ECO:0000256" key="2">
    <source>
        <dbReference type="ARBA" id="ARBA00006171"/>
    </source>
</evidence>
<organism evidence="5 6">
    <name type="scientific">Pseudoruegeria aquimaris</name>
    <dbReference type="NCBI Taxonomy" id="393663"/>
    <lineage>
        <taxon>Bacteria</taxon>
        <taxon>Pseudomonadati</taxon>
        <taxon>Pseudomonadota</taxon>
        <taxon>Alphaproteobacteria</taxon>
        <taxon>Rhodobacterales</taxon>
        <taxon>Roseobacteraceae</taxon>
        <taxon>Pseudoruegeria</taxon>
    </lineage>
</organism>
<dbReference type="Proteomes" id="UP000193409">
    <property type="component" value="Unassembled WGS sequence"/>
</dbReference>
<evidence type="ECO:0000313" key="5">
    <source>
        <dbReference type="EMBL" id="SLN43929.1"/>
    </source>
</evidence>
<gene>
    <name evidence="5" type="primary">yieH</name>
    <name evidence="5" type="ORF">PSA7680_02228</name>
</gene>
<keyword evidence="3" id="KW-0479">Metal-binding</keyword>
<dbReference type="SFLD" id="SFLDS00003">
    <property type="entry name" value="Haloacid_Dehalogenase"/>
    <property type="match status" value="1"/>
</dbReference>
<keyword evidence="5" id="KW-0378">Hydrolase</keyword>
<dbReference type="InterPro" id="IPR023214">
    <property type="entry name" value="HAD_sf"/>
</dbReference>
<dbReference type="SUPFAM" id="SSF56784">
    <property type="entry name" value="HAD-like"/>
    <property type="match status" value="1"/>
</dbReference>
<dbReference type="PANTHER" id="PTHR46193">
    <property type="entry name" value="6-PHOSPHOGLUCONATE PHOSPHATASE"/>
    <property type="match status" value="1"/>
</dbReference>
<accession>A0A1Y5SM75</accession>
<dbReference type="Gene3D" id="1.10.150.240">
    <property type="entry name" value="Putative phosphatase, domain 2"/>
    <property type="match status" value="1"/>
</dbReference>
<dbReference type="GO" id="GO:0016787">
    <property type="term" value="F:hydrolase activity"/>
    <property type="evidence" value="ECO:0007669"/>
    <property type="project" value="UniProtKB-KW"/>
</dbReference>
<sequence>MPRPSLVIFDCDGVVVDSERPTLAFLRDELAAHGLDLTVAQVTEMFIGGTMQGVFEAARARGAALADDWVDSYYRRLYALLAREVEAVPGVVAVLDALEAAGIPYAIGSNGRIEKMEVTLGRTGLAARFAGRAFSAQDPAHPQRRPKPAPDIYLWIASEMGVAPGACAVVEDSPTGARAAQAAGMACYGFTRETPAHRFKGIADVLFDDMAQLPALLQL</sequence>
<keyword evidence="4" id="KW-0460">Magnesium</keyword>
<keyword evidence="6" id="KW-1185">Reference proteome</keyword>
<evidence type="ECO:0000256" key="4">
    <source>
        <dbReference type="ARBA" id="ARBA00022842"/>
    </source>
</evidence>
<dbReference type="SFLD" id="SFLDG01129">
    <property type="entry name" value="C1.5:_HAD__Beta-PGM__Phosphata"/>
    <property type="match status" value="1"/>
</dbReference>
<dbReference type="Pfam" id="PF00702">
    <property type="entry name" value="Hydrolase"/>
    <property type="match status" value="1"/>
</dbReference>
<proteinExistence type="inferred from homology"/>
<dbReference type="InterPro" id="IPR006439">
    <property type="entry name" value="HAD-SF_hydro_IA"/>
</dbReference>
<dbReference type="Gene3D" id="3.40.50.1000">
    <property type="entry name" value="HAD superfamily/HAD-like"/>
    <property type="match status" value="1"/>
</dbReference>
<reference evidence="5 6" key="1">
    <citation type="submission" date="2017-03" db="EMBL/GenBank/DDBJ databases">
        <authorList>
            <person name="Afonso C.L."/>
            <person name="Miller P.J."/>
            <person name="Scott M.A."/>
            <person name="Spackman E."/>
            <person name="Goraichik I."/>
            <person name="Dimitrov K.M."/>
            <person name="Suarez D.L."/>
            <person name="Swayne D.E."/>
        </authorList>
    </citation>
    <scope>NUCLEOTIDE SEQUENCE [LARGE SCALE GENOMIC DNA]</scope>
    <source>
        <strain evidence="5 6">CECT 7680</strain>
    </source>
</reference>
<dbReference type="GO" id="GO:0046872">
    <property type="term" value="F:metal ion binding"/>
    <property type="evidence" value="ECO:0007669"/>
    <property type="project" value="UniProtKB-KW"/>
</dbReference>
<evidence type="ECO:0000256" key="3">
    <source>
        <dbReference type="ARBA" id="ARBA00022723"/>
    </source>
</evidence>
<dbReference type="InterPro" id="IPR023198">
    <property type="entry name" value="PGP-like_dom2"/>
</dbReference>
<dbReference type="NCBIfam" id="TIGR01509">
    <property type="entry name" value="HAD-SF-IA-v3"/>
    <property type="match status" value="1"/>
</dbReference>